<accession>A0ABW4HTN6</accession>
<evidence type="ECO:0000313" key="1">
    <source>
        <dbReference type="EMBL" id="MFD1608680.1"/>
    </source>
</evidence>
<keyword evidence="2" id="KW-1185">Reference proteome</keyword>
<name>A0ABW4HTN6_9BACI</name>
<comment type="caution">
    <text evidence="1">The sequence shown here is derived from an EMBL/GenBank/DDBJ whole genome shotgun (WGS) entry which is preliminary data.</text>
</comment>
<organism evidence="1 2">
    <name type="scientific">Oceanobacillus luteolus</name>
    <dbReference type="NCBI Taxonomy" id="1274358"/>
    <lineage>
        <taxon>Bacteria</taxon>
        <taxon>Bacillati</taxon>
        <taxon>Bacillota</taxon>
        <taxon>Bacilli</taxon>
        <taxon>Bacillales</taxon>
        <taxon>Bacillaceae</taxon>
        <taxon>Oceanobacillus</taxon>
    </lineage>
</organism>
<evidence type="ECO:0000313" key="2">
    <source>
        <dbReference type="Proteomes" id="UP001597221"/>
    </source>
</evidence>
<dbReference type="EMBL" id="JBHUDE010000126">
    <property type="protein sequence ID" value="MFD1608680.1"/>
    <property type="molecule type" value="Genomic_DNA"/>
</dbReference>
<reference evidence="2" key="1">
    <citation type="journal article" date="2019" name="Int. J. Syst. Evol. Microbiol.">
        <title>The Global Catalogue of Microorganisms (GCM) 10K type strain sequencing project: providing services to taxonomists for standard genome sequencing and annotation.</title>
        <authorList>
            <consortium name="The Broad Institute Genomics Platform"/>
            <consortium name="The Broad Institute Genome Sequencing Center for Infectious Disease"/>
            <person name="Wu L."/>
            <person name="Ma J."/>
        </authorList>
    </citation>
    <scope>NUCLEOTIDE SEQUENCE [LARGE SCALE GENOMIC DNA]</scope>
    <source>
        <strain evidence="2">CGMCC 1.12376</strain>
    </source>
</reference>
<dbReference type="Proteomes" id="UP001597221">
    <property type="component" value="Unassembled WGS sequence"/>
</dbReference>
<gene>
    <name evidence="1" type="ORF">ACFSBH_13725</name>
</gene>
<protein>
    <submittedName>
        <fullName evidence="1">Uncharacterized protein</fullName>
    </submittedName>
</protein>
<sequence length="101" mass="12131">MTTPEQLRKISQEMKKFDINTADGRKERNALAVKWRESYRRCDFGFTLGEQVRCSISNRHRIYRITKITDDNRFLLDDDLIVSGILIERYEKEPEQMIFEI</sequence>
<proteinExistence type="predicted"/>
<dbReference type="RefSeq" id="WP_379598051.1">
    <property type="nucleotide sequence ID" value="NZ_JBHUDE010000126.1"/>
</dbReference>